<dbReference type="GO" id="GO:0005886">
    <property type="term" value="C:plasma membrane"/>
    <property type="evidence" value="ECO:0007669"/>
    <property type="project" value="TreeGrafter"/>
</dbReference>
<name>A0A7R9BFF0_9CRUS</name>
<dbReference type="GO" id="GO:0004439">
    <property type="term" value="F:phosphatidylinositol-4,5-bisphosphate 5-phosphatase activity"/>
    <property type="evidence" value="ECO:0007669"/>
    <property type="project" value="TreeGrafter"/>
</dbReference>
<dbReference type="SMART" id="SM00128">
    <property type="entry name" value="IPPc"/>
    <property type="match status" value="1"/>
</dbReference>
<gene>
    <name evidence="6" type="ORF">NMOB1V02_LOCUS2109</name>
</gene>
<dbReference type="InterPro" id="IPR031167">
    <property type="entry name" value="G_OBG"/>
</dbReference>
<dbReference type="InterPro" id="IPR006169">
    <property type="entry name" value="GTP1_OBG_dom"/>
</dbReference>
<organism evidence="6">
    <name type="scientific">Notodromas monacha</name>
    <dbReference type="NCBI Taxonomy" id="399045"/>
    <lineage>
        <taxon>Eukaryota</taxon>
        <taxon>Metazoa</taxon>
        <taxon>Ecdysozoa</taxon>
        <taxon>Arthropoda</taxon>
        <taxon>Crustacea</taxon>
        <taxon>Oligostraca</taxon>
        <taxon>Ostracoda</taxon>
        <taxon>Podocopa</taxon>
        <taxon>Podocopida</taxon>
        <taxon>Cypridocopina</taxon>
        <taxon>Cypridoidea</taxon>
        <taxon>Cyprididae</taxon>
        <taxon>Notodromas</taxon>
    </lineage>
</organism>
<dbReference type="SUPFAM" id="SSF56219">
    <property type="entry name" value="DNase I-like"/>
    <property type="match status" value="1"/>
</dbReference>
<dbReference type="InterPro" id="IPR046985">
    <property type="entry name" value="IP5"/>
</dbReference>
<accession>A0A7R9BFF0</accession>
<dbReference type="PANTHER" id="PTHR11200">
    <property type="entry name" value="INOSITOL 5-PHOSPHATASE"/>
    <property type="match status" value="1"/>
</dbReference>
<proteinExistence type="inferred from homology"/>
<dbReference type="Gene3D" id="3.40.50.300">
    <property type="entry name" value="P-loop containing nucleotide triphosphate hydrolases"/>
    <property type="match status" value="1"/>
</dbReference>
<keyword evidence="3" id="KW-0342">GTP-binding</keyword>
<comment type="similarity">
    <text evidence="1">Belongs to the inositol 1,4,5-trisphosphate 5-phosphatase type II family.</text>
</comment>
<dbReference type="PRINTS" id="PR00326">
    <property type="entry name" value="GTP1OBG"/>
</dbReference>
<dbReference type="Pfam" id="PF22669">
    <property type="entry name" value="Exo_endo_phos2"/>
    <property type="match status" value="1"/>
</dbReference>
<dbReference type="InterPro" id="IPR041611">
    <property type="entry name" value="SKICH"/>
</dbReference>
<feature type="domain" description="Obg" evidence="5">
    <location>
        <begin position="532"/>
        <end position="667"/>
    </location>
</feature>
<dbReference type="Gene3D" id="2.70.210.12">
    <property type="entry name" value="GTP1/OBG domain"/>
    <property type="match status" value="1"/>
</dbReference>
<dbReference type="InterPro" id="IPR036726">
    <property type="entry name" value="GTP1_OBG_dom_sf"/>
</dbReference>
<evidence type="ECO:0000313" key="6">
    <source>
        <dbReference type="EMBL" id="CAD7274261.1"/>
    </source>
</evidence>
<dbReference type="EMBL" id="CAJPEX010000228">
    <property type="protein sequence ID" value="CAG0914413.1"/>
    <property type="molecule type" value="Genomic_DNA"/>
</dbReference>
<feature type="domain" description="OBG-type G" evidence="4">
    <location>
        <begin position="668"/>
        <end position="849"/>
    </location>
</feature>
<evidence type="ECO:0000259" key="5">
    <source>
        <dbReference type="PROSITE" id="PS51883"/>
    </source>
</evidence>
<dbReference type="CDD" id="cd01898">
    <property type="entry name" value="Obg"/>
    <property type="match status" value="1"/>
</dbReference>
<dbReference type="OrthoDB" id="62798at2759"/>
<dbReference type="InterPro" id="IPR036691">
    <property type="entry name" value="Endo/exonu/phosph_ase_sf"/>
</dbReference>
<dbReference type="SUPFAM" id="SSF52540">
    <property type="entry name" value="P-loop containing nucleoside triphosphate hydrolases"/>
    <property type="match status" value="1"/>
</dbReference>
<dbReference type="InterPro" id="IPR006073">
    <property type="entry name" value="GTP-bd"/>
</dbReference>
<evidence type="ECO:0000313" key="7">
    <source>
        <dbReference type="Proteomes" id="UP000678499"/>
    </source>
</evidence>
<keyword evidence="7" id="KW-1185">Reference proteome</keyword>
<dbReference type="PANTHER" id="PTHR11200:SF275">
    <property type="entry name" value="LD06095P"/>
    <property type="match status" value="1"/>
</dbReference>
<dbReference type="Gene3D" id="3.60.10.10">
    <property type="entry name" value="Endonuclease/exonuclease/phosphatase"/>
    <property type="match status" value="1"/>
</dbReference>
<dbReference type="Pfam" id="PF01018">
    <property type="entry name" value="GTP1_OBG"/>
    <property type="match status" value="1"/>
</dbReference>
<dbReference type="GO" id="GO:0046856">
    <property type="term" value="P:phosphatidylinositol dephosphorylation"/>
    <property type="evidence" value="ECO:0007669"/>
    <property type="project" value="InterPro"/>
</dbReference>
<evidence type="ECO:0000259" key="4">
    <source>
        <dbReference type="PROSITE" id="PS51710"/>
    </source>
</evidence>
<evidence type="ECO:0000256" key="3">
    <source>
        <dbReference type="ARBA" id="ARBA00023134"/>
    </source>
</evidence>
<keyword evidence="2" id="KW-0547">Nucleotide-binding</keyword>
<protein>
    <recommendedName>
        <fullName evidence="8">Phosphoinositide 5-phosphatase</fullName>
    </recommendedName>
</protein>
<dbReference type="GO" id="GO:0005737">
    <property type="term" value="C:cytoplasm"/>
    <property type="evidence" value="ECO:0007669"/>
    <property type="project" value="TreeGrafter"/>
</dbReference>
<reference evidence="6" key="1">
    <citation type="submission" date="2020-11" db="EMBL/GenBank/DDBJ databases">
        <authorList>
            <person name="Tran Van P."/>
        </authorList>
    </citation>
    <scope>NUCLEOTIDE SEQUENCE</scope>
</reference>
<dbReference type="GO" id="GO:0001726">
    <property type="term" value="C:ruffle"/>
    <property type="evidence" value="ECO:0007669"/>
    <property type="project" value="TreeGrafter"/>
</dbReference>
<dbReference type="Proteomes" id="UP000678499">
    <property type="component" value="Unassembled WGS sequence"/>
</dbReference>
<sequence>MSKVAEVSNTESVKGFLVLSDVLLEKPLVYELKDEGKNVVGFPGTNADICLPSFGFGDVFNNLRTDHCFSVEFHRARKEWVIIRAFDQIEFLNVRKPWVRNTELFGGSVRFVEGLLMGMLLPESSASLDHLDSFKFNAVVSDPEFVYRFEFWIGHSASEILNKLLEEDNKLLHLPDILLSRIVSFLPPLSVLQELHLALPNVLTRVKKHIPWTRVSVDATLDSFRTLQILYPGAVTDVILGRNDQLTEELNKDLIEPWAEVVSNKAQIKSVTFTDIRSFSTWGFPLHNANIIMIGNQGGGVSFVEWSNDYCSWKFLKFPSPHSMLKYLPVMKNVSYKPCPNEEYWSNGVHHLEQIEKFRAVLEPWSSHVPFDKLSGIKVLELGLSRRTNFEGGCVTFDVPLLEVLGVHVSLLDSSYLDLTPERMHASVPKLKHLTVFGGLDDTTLEERFVKDNDLVVWSNVVELVPFLETLVLKNVHLSWGCLLDLLRACEGLRYLQLEMFAPLGADFCERVLLDGIPTGARGSCMGRLPKRTFIDSLRVYVRGGAGGMGFPKFGGFGGNGGNVSFIGSEEASLAKLKEKNPSKRFIAGNGTNSKAVAILGQPGANLDIRVPCGVEVVNELGRVVASIDEPSEKVLVATGGIGGNPTNQYCGQPGRSAMYVLDLKIIADVGLVGFPNAGKSTFLKAISRARPKIAAYPFTTLEPQVGVIKFDDLRTFSIADLPGLIEGAATENRGLGHKFLKHVERTKVLLFVVDLFGFQLSPKHPFRNAFETILMLNRELEAHCDELIDKPAMLLLNKIDRPGGYDKFLEMEEIMKSYPESAQHFWEQLESTGSNPKPFKPEHLFDFRKILPMSAKSDAGSVETVKWALREAMDELGNEKLDLNADEVVAVTESRIRGHGPTLLLFCVTWNVQGRAPLGIDADLKQLLGLNDNTDKVDVDVFAIGLQEIPIGPQSLLNDTLFDDVWSEAFGRLLFAKGFIRVKRIRMLTSLLLVFVRKKHLLQCRDVFTASTRSGVAGVLGNKGSLTVRMTLRGTSLCLVNSHLPAHDYLLGERIKCYNDAVMTQSVPVRETPKILYHDYVFWFGDLNFRLDDEKSPLKPSQAPNGVLNFEKVLEKISAGNTKEILTSHDQLNRCMRNNECFAELKESLPSFPPTYKFVAGTNRYDPVKLPAWCDRILYAVGDGNYDELELKLCQHKYNSFPGLALSDHLPVYSVFSFTVFPEKGIDVKFREPMENWVIGEDALIELEVLHRHTINPFDWVGMFRKNFASLDAYQSYMSVASAQSRDMGDKRLLRVTYPTSLIVPGEYILMYFDHRSSSVLGISSSFNVSFEVKPLARQDRTE</sequence>
<dbReference type="PROSITE" id="PS51883">
    <property type="entry name" value="OBG"/>
    <property type="match status" value="1"/>
</dbReference>
<dbReference type="Pfam" id="PF17751">
    <property type="entry name" value="SKICH"/>
    <property type="match status" value="1"/>
</dbReference>
<dbReference type="SUPFAM" id="SSF82051">
    <property type="entry name" value="Obg GTP-binding protein N-terminal domain"/>
    <property type="match status" value="1"/>
</dbReference>
<dbReference type="PROSITE" id="PS51710">
    <property type="entry name" value="G_OBG"/>
    <property type="match status" value="1"/>
</dbReference>
<dbReference type="Pfam" id="PF01926">
    <property type="entry name" value="MMR_HSR1"/>
    <property type="match status" value="1"/>
</dbReference>
<dbReference type="GO" id="GO:0005525">
    <property type="term" value="F:GTP binding"/>
    <property type="evidence" value="ECO:0007669"/>
    <property type="project" value="UniProtKB-KW"/>
</dbReference>
<evidence type="ECO:0008006" key="8">
    <source>
        <dbReference type="Google" id="ProtNLM"/>
    </source>
</evidence>
<dbReference type="GO" id="GO:0042254">
    <property type="term" value="P:ribosome biogenesis"/>
    <property type="evidence" value="ECO:0007669"/>
    <property type="project" value="UniProtKB-UniRule"/>
</dbReference>
<evidence type="ECO:0000256" key="1">
    <source>
        <dbReference type="ARBA" id="ARBA00005910"/>
    </source>
</evidence>
<dbReference type="Gene3D" id="2.60.40.2840">
    <property type="match status" value="1"/>
</dbReference>
<dbReference type="EMBL" id="OA882265">
    <property type="protein sequence ID" value="CAD7274261.1"/>
    <property type="molecule type" value="Genomic_DNA"/>
</dbReference>
<evidence type="ECO:0000256" key="2">
    <source>
        <dbReference type="ARBA" id="ARBA00022741"/>
    </source>
</evidence>
<dbReference type="InterPro" id="IPR000300">
    <property type="entry name" value="IPPc"/>
</dbReference>
<dbReference type="InterPro" id="IPR027417">
    <property type="entry name" value="P-loop_NTPase"/>
</dbReference>